<evidence type="ECO:0000313" key="2">
    <source>
        <dbReference type="EMBL" id="QDG50715.1"/>
    </source>
</evidence>
<feature type="chain" id="PRO_5030106357" evidence="1">
    <location>
        <begin position="26"/>
        <end position="213"/>
    </location>
</feature>
<keyword evidence="3" id="KW-1185">Reference proteome</keyword>
<gene>
    <name evidence="2" type="ORF">FIV42_08225</name>
</gene>
<reference evidence="2 3" key="1">
    <citation type="submission" date="2019-06" db="EMBL/GenBank/DDBJ databases">
        <title>Persicimonas caeni gen. nov., sp. nov., a predatory bacterium isolated from solar saltern.</title>
        <authorList>
            <person name="Wang S."/>
        </authorList>
    </citation>
    <scope>NUCLEOTIDE SEQUENCE [LARGE SCALE GENOMIC DNA]</scope>
    <source>
        <strain evidence="2 3">YN101</strain>
    </source>
</reference>
<evidence type="ECO:0000256" key="1">
    <source>
        <dbReference type="SAM" id="SignalP"/>
    </source>
</evidence>
<sequence>MSQFPNRRLMPFLLMILAVASLGLAACQAAMETKQGGLNEFCNNRDSDCREGLVCEAGVCVMANPAVTDACEQVCMRIDTCGVTEPNCINDCSTEIQNWGDGVIETFASCVVDDLTCEEIGDTANDAAQVCYDRLPLDTERADRCRLLVRELQSCRPGANTNRFQSDCVYLARTAGDELWSNTDGCAESVEFGECSETVDCINQVFKYEENPF</sequence>
<feature type="signal peptide" evidence="1">
    <location>
        <begin position="1"/>
        <end position="25"/>
    </location>
</feature>
<keyword evidence="1" id="KW-0732">Signal</keyword>
<dbReference type="PROSITE" id="PS51257">
    <property type="entry name" value="PROKAR_LIPOPROTEIN"/>
    <property type="match status" value="1"/>
</dbReference>
<evidence type="ECO:0000313" key="3">
    <source>
        <dbReference type="Proteomes" id="UP000315995"/>
    </source>
</evidence>
<name>A0A4Y6PSF7_PERCE</name>
<proteinExistence type="predicted"/>
<protein>
    <submittedName>
        <fullName evidence="2">Uncharacterized protein</fullName>
    </submittedName>
</protein>
<accession>A0A5B8Y789</accession>
<organism evidence="2 3">
    <name type="scientific">Persicimonas caeni</name>
    <dbReference type="NCBI Taxonomy" id="2292766"/>
    <lineage>
        <taxon>Bacteria</taxon>
        <taxon>Deltaproteobacteria</taxon>
        <taxon>Bradymonadales</taxon>
        <taxon>Bradymonadaceae</taxon>
        <taxon>Persicimonas</taxon>
    </lineage>
</organism>
<dbReference type="RefSeq" id="WP_141197207.1">
    <property type="nucleotide sequence ID" value="NZ_CP041186.1"/>
</dbReference>
<dbReference type="OrthoDB" id="5526349at2"/>
<dbReference type="AlphaFoldDB" id="A0A4Y6PSF7"/>
<accession>A0A4Y6PSF7</accession>
<dbReference type="EMBL" id="CP041186">
    <property type="protein sequence ID" value="QDG50715.1"/>
    <property type="molecule type" value="Genomic_DNA"/>
</dbReference>
<dbReference type="Proteomes" id="UP000315995">
    <property type="component" value="Chromosome"/>
</dbReference>